<organism evidence="3 4">
    <name type="scientific">Labrys neptuniae</name>
    <dbReference type="NCBI Taxonomy" id="376174"/>
    <lineage>
        <taxon>Bacteria</taxon>
        <taxon>Pseudomonadati</taxon>
        <taxon>Pseudomonadota</taxon>
        <taxon>Alphaproteobacteria</taxon>
        <taxon>Hyphomicrobiales</taxon>
        <taxon>Xanthobacteraceae</taxon>
        <taxon>Labrys</taxon>
    </lineage>
</organism>
<dbReference type="InterPro" id="IPR052755">
    <property type="entry name" value="Lysozyme_Inhibitor_LprI"/>
</dbReference>
<protein>
    <submittedName>
        <fullName evidence="3">Lysozyme inhibitor LprI family protein</fullName>
    </submittedName>
</protein>
<dbReference type="InterPro" id="IPR029030">
    <property type="entry name" value="Caspase-like_dom_sf"/>
</dbReference>
<dbReference type="PANTHER" id="PTHR37549">
    <property type="entry name" value="LIPOPROTEIN LPRI"/>
    <property type="match status" value="1"/>
</dbReference>
<dbReference type="Gene3D" id="1.20.1270.180">
    <property type="match status" value="1"/>
</dbReference>
<evidence type="ECO:0000259" key="1">
    <source>
        <dbReference type="Pfam" id="PF00656"/>
    </source>
</evidence>
<reference evidence="3 4" key="1">
    <citation type="submission" date="2024-09" db="EMBL/GenBank/DDBJ databases">
        <title>Description of Labrys sedimenti sp. nov., isolated from a diclofenac-degrading enrichment culture, and genome-based reclassification of Labrys portucalensis as a later heterotypic synonym of Labrys neptuniae.</title>
        <authorList>
            <person name="Tancsics A."/>
            <person name="Csepanyi A."/>
        </authorList>
    </citation>
    <scope>NUCLEOTIDE SEQUENCE [LARGE SCALE GENOMIC DNA]</scope>
    <source>
        <strain evidence="3 4">LMG 23412</strain>
    </source>
</reference>
<dbReference type="Proteomes" id="UP001595190">
    <property type="component" value="Unassembled WGS sequence"/>
</dbReference>
<evidence type="ECO:0000313" key="3">
    <source>
        <dbReference type="EMBL" id="MFC2247984.1"/>
    </source>
</evidence>
<gene>
    <name evidence="3" type="ORF">ACETRX_00005</name>
</gene>
<dbReference type="InterPro" id="IPR009739">
    <property type="entry name" value="LprI-like_N"/>
</dbReference>
<proteinExistence type="predicted"/>
<accession>A0ABV6Z732</accession>
<feature type="domain" description="Peptidase C14 caspase" evidence="1">
    <location>
        <begin position="2"/>
        <end position="46"/>
    </location>
</feature>
<comment type="caution">
    <text evidence="3">The sequence shown here is derived from an EMBL/GenBank/DDBJ whole genome shotgun (WGS) entry which is preliminary data.</text>
</comment>
<feature type="non-terminal residue" evidence="3">
    <location>
        <position position="1"/>
    </location>
</feature>
<dbReference type="SUPFAM" id="SSF52129">
    <property type="entry name" value="Caspase-like"/>
    <property type="match status" value="1"/>
</dbReference>
<evidence type="ECO:0000313" key="4">
    <source>
        <dbReference type="Proteomes" id="UP001595190"/>
    </source>
</evidence>
<name>A0ABV6Z732_9HYPH</name>
<dbReference type="PANTHER" id="PTHR37549:SF1">
    <property type="entry name" value="LIPOPROTEIN LPRI"/>
    <property type="match status" value="1"/>
</dbReference>
<dbReference type="EMBL" id="JBHGPK010000001">
    <property type="protein sequence ID" value="MFC2247984.1"/>
    <property type="molecule type" value="Genomic_DNA"/>
</dbReference>
<feature type="domain" description="Lysozyme inhibitor LprI-like N-terminal" evidence="2">
    <location>
        <begin position="134"/>
        <end position="191"/>
    </location>
</feature>
<dbReference type="RefSeq" id="WP_394307779.1">
    <property type="nucleotide sequence ID" value="NZ_JBHGPK010000001.1"/>
</dbReference>
<dbReference type="Pfam" id="PF00656">
    <property type="entry name" value="Peptidase_C14"/>
    <property type="match status" value="1"/>
</dbReference>
<dbReference type="Pfam" id="PF07007">
    <property type="entry name" value="LprI"/>
    <property type="match status" value="1"/>
</dbReference>
<sequence>GRNSPFTTALLAHMETPGLDIRQMFGQVRADVDQSTQGGQTPWVNEAIIGSFAMAGKAENVQPVKAVGATSTTPVNQPAQTGADLAPAVTTEGGNQASSPPQQSAALDFAAPDRTVPASVSPSFPCNGRLNPTENAICQDGDLATLDQTLSSAYGVINAALPKDLQAKLKANQTAWRAQRDECGADAACIGVSYRQRLAFLKSLVDKAAGTPSTSPSFPCGGRLNPSERAICQSDTLARLDLALDSVFKARFRNLAKADQVALSASQTAWRTNRDRCGATASCIEAAYRQRLSYFQSLQ</sequence>
<dbReference type="InterPro" id="IPR011600">
    <property type="entry name" value="Pept_C14_caspase"/>
</dbReference>
<evidence type="ECO:0000259" key="2">
    <source>
        <dbReference type="Pfam" id="PF07007"/>
    </source>
</evidence>